<evidence type="ECO:0000256" key="1">
    <source>
        <dbReference type="SAM" id="MobiDB-lite"/>
    </source>
</evidence>
<dbReference type="EMBL" id="BGZK01000062">
    <property type="protein sequence ID" value="GBP14220.1"/>
    <property type="molecule type" value="Genomic_DNA"/>
</dbReference>
<dbReference type="AlphaFoldDB" id="A0A4C1TKT6"/>
<feature type="region of interest" description="Disordered" evidence="1">
    <location>
        <begin position="70"/>
        <end position="95"/>
    </location>
</feature>
<organism evidence="2 3">
    <name type="scientific">Eumeta variegata</name>
    <name type="common">Bagworm moth</name>
    <name type="synonym">Eumeta japonica</name>
    <dbReference type="NCBI Taxonomy" id="151549"/>
    <lineage>
        <taxon>Eukaryota</taxon>
        <taxon>Metazoa</taxon>
        <taxon>Ecdysozoa</taxon>
        <taxon>Arthropoda</taxon>
        <taxon>Hexapoda</taxon>
        <taxon>Insecta</taxon>
        <taxon>Pterygota</taxon>
        <taxon>Neoptera</taxon>
        <taxon>Endopterygota</taxon>
        <taxon>Lepidoptera</taxon>
        <taxon>Glossata</taxon>
        <taxon>Ditrysia</taxon>
        <taxon>Tineoidea</taxon>
        <taxon>Psychidae</taxon>
        <taxon>Oiketicinae</taxon>
        <taxon>Eumeta</taxon>
    </lineage>
</organism>
<dbReference type="Proteomes" id="UP000299102">
    <property type="component" value="Unassembled WGS sequence"/>
</dbReference>
<proteinExistence type="predicted"/>
<feature type="region of interest" description="Disordered" evidence="1">
    <location>
        <begin position="26"/>
        <end position="45"/>
    </location>
</feature>
<evidence type="ECO:0000313" key="3">
    <source>
        <dbReference type="Proteomes" id="UP000299102"/>
    </source>
</evidence>
<reference evidence="2 3" key="1">
    <citation type="journal article" date="2019" name="Commun. Biol.">
        <title>The bagworm genome reveals a unique fibroin gene that provides high tensile strength.</title>
        <authorList>
            <person name="Kono N."/>
            <person name="Nakamura H."/>
            <person name="Ohtoshi R."/>
            <person name="Tomita M."/>
            <person name="Numata K."/>
            <person name="Arakawa K."/>
        </authorList>
    </citation>
    <scope>NUCLEOTIDE SEQUENCE [LARGE SCALE GENOMIC DNA]</scope>
</reference>
<evidence type="ECO:0000313" key="2">
    <source>
        <dbReference type="EMBL" id="GBP14220.1"/>
    </source>
</evidence>
<keyword evidence="3" id="KW-1185">Reference proteome</keyword>
<accession>A0A4C1TKT6</accession>
<gene>
    <name evidence="2" type="ORF">EVAR_7646_1</name>
</gene>
<name>A0A4C1TKT6_EUMVA</name>
<sequence>MKFVKIPAKKRVMSDLTEERRRDARNRFAGERGRGGCSGRGAPECRRTSIARRPHARHLDVAGAHLLNTNRRVDRFPGSRGRRDPRRPPLAPASK</sequence>
<protein>
    <submittedName>
        <fullName evidence="2">Uncharacterized protein</fullName>
    </submittedName>
</protein>
<comment type="caution">
    <text evidence="2">The sequence shown here is derived from an EMBL/GenBank/DDBJ whole genome shotgun (WGS) entry which is preliminary data.</text>
</comment>